<evidence type="ECO:0000256" key="1">
    <source>
        <dbReference type="SAM" id="MobiDB-lite"/>
    </source>
</evidence>
<proteinExistence type="predicted"/>
<feature type="region of interest" description="Disordered" evidence="1">
    <location>
        <begin position="332"/>
        <end position="352"/>
    </location>
</feature>
<comment type="caution">
    <text evidence="2">The sequence shown here is derived from an EMBL/GenBank/DDBJ whole genome shotgun (WGS) entry which is preliminary data.</text>
</comment>
<dbReference type="Pfam" id="PF06314">
    <property type="entry name" value="ADC"/>
    <property type="match status" value="2"/>
</dbReference>
<dbReference type="GO" id="GO:0016829">
    <property type="term" value="F:lyase activity"/>
    <property type="evidence" value="ECO:0007669"/>
    <property type="project" value="InterPro"/>
</dbReference>
<name>A0A372JBT4_9ACTN</name>
<protein>
    <recommendedName>
        <fullName evidence="4">Acetoacetate decarboxylase</fullName>
    </recommendedName>
</protein>
<dbReference type="OrthoDB" id="1633687at2"/>
<evidence type="ECO:0000313" key="2">
    <source>
        <dbReference type="EMBL" id="RFU37379.1"/>
    </source>
</evidence>
<dbReference type="AlphaFoldDB" id="A0A372JBT4"/>
<accession>A0A372JBT4</accession>
<organism evidence="2 3">
    <name type="scientific">Actinomadura logoneensis</name>
    <dbReference type="NCBI Taxonomy" id="2293572"/>
    <lineage>
        <taxon>Bacteria</taxon>
        <taxon>Bacillati</taxon>
        <taxon>Actinomycetota</taxon>
        <taxon>Actinomycetes</taxon>
        <taxon>Streptosporangiales</taxon>
        <taxon>Thermomonosporaceae</taxon>
        <taxon>Actinomadura</taxon>
    </lineage>
</organism>
<sequence length="352" mass="36651">MRAFACRASRLRDPGFPGFRVLAAVLAEHLGIALGDAYVTFRVQRDGPGERGPLQGVLMKPEELLRAPVSPSTLPPSPVPSFPAAPLAGFPAADRSRAAPPLFDRECFSVVYRSDPETLRAAVPEPLEVAEPLVRFEIANLAGADGHGSRTEAYQVVAVRYGGEDGEYLHAVHLGGGGTLPAGRAPSSSPGPATAGTPRLVVEEDLLVGTLDCGAQRVATATMPYEYAPMNLREAREQITRPTFAVRPAAGTAVASSAAETVGTGTGAAGIGGAGTGGSRGGELVRTELPGITVRRAWRGPAWLQLFEHALAPLAELPVLEVVSASHVLADLTPRGAGPRRPGERVEARHPG</sequence>
<evidence type="ECO:0008006" key="4">
    <source>
        <dbReference type="Google" id="ProtNLM"/>
    </source>
</evidence>
<dbReference type="Gene3D" id="2.40.400.10">
    <property type="entry name" value="Acetoacetate decarboxylase-like"/>
    <property type="match status" value="1"/>
</dbReference>
<dbReference type="EMBL" id="QURH01000977">
    <property type="protein sequence ID" value="RFU37379.1"/>
    <property type="molecule type" value="Genomic_DNA"/>
</dbReference>
<keyword evidence="3" id="KW-1185">Reference proteome</keyword>
<dbReference type="SUPFAM" id="SSF160104">
    <property type="entry name" value="Acetoacetate decarboxylase-like"/>
    <property type="match status" value="1"/>
</dbReference>
<dbReference type="Proteomes" id="UP000261811">
    <property type="component" value="Unassembled WGS sequence"/>
</dbReference>
<gene>
    <name evidence="2" type="ORF">DZF91_33205</name>
</gene>
<dbReference type="InterPro" id="IPR023375">
    <property type="entry name" value="ADC_dom_sf"/>
</dbReference>
<evidence type="ECO:0000313" key="3">
    <source>
        <dbReference type="Proteomes" id="UP000261811"/>
    </source>
</evidence>
<reference evidence="2 3" key="1">
    <citation type="submission" date="2018-08" db="EMBL/GenBank/DDBJ databases">
        <title>Actinomadura jelena sp. nov., a novel Actinomycete isolated from soil in Chad.</title>
        <authorList>
            <person name="Shi L."/>
        </authorList>
    </citation>
    <scope>NUCLEOTIDE SEQUENCE [LARGE SCALE GENOMIC DNA]</scope>
    <source>
        <strain evidence="2 3">NEAU-G17</strain>
    </source>
</reference>
<feature type="compositionally biased region" description="Basic and acidic residues" evidence="1">
    <location>
        <begin position="341"/>
        <end position="352"/>
    </location>
</feature>
<dbReference type="InterPro" id="IPR010451">
    <property type="entry name" value="Acetoacetate_decarboxylase"/>
</dbReference>